<evidence type="ECO:0000313" key="4">
    <source>
        <dbReference type="Proteomes" id="UP001501321"/>
    </source>
</evidence>
<dbReference type="PANTHER" id="PTHR43053:SF3">
    <property type="entry name" value="ALPHA-GALACTOSIDASE C-RELATED"/>
    <property type="match status" value="1"/>
</dbReference>
<name>A0ABP8PUT8_9GAMM</name>
<reference evidence="4" key="1">
    <citation type="journal article" date="2019" name="Int. J. Syst. Evol. Microbiol.">
        <title>The Global Catalogue of Microorganisms (GCM) 10K type strain sequencing project: providing services to taxonomists for standard genome sequencing and annotation.</title>
        <authorList>
            <consortium name="The Broad Institute Genomics Platform"/>
            <consortium name="The Broad Institute Genome Sequencing Center for Infectious Disease"/>
            <person name="Wu L."/>
            <person name="Ma J."/>
        </authorList>
    </citation>
    <scope>NUCLEOTIDE SEQUENCE [LARGE SCALE GENOMIC DNA]</scope>
    <source>
        <strain evidence="4">JCM 32226</strain>
    </source>
</reference>
<comment type="caution">
    <text evidence="3">The sequence shown here is derived from an EMBL/GenBank/DDBJ whole genome shotgun (WGS) entry which is preliminary data.</text>
</comment>
<accession>A0ABP8PUT8</accession>
<dbReference type="PANTHER" id="PTHR43053">
    <property type="entry name" value="GLYCOSIDASE FAMILY 31"/>
    <property type="match status" value="1"/>
</dbReference>
<protein>
    <submittedName>
        <fullName evidence="3">Alpha-galactosidase</fullName>
    </submittedName>
</protein>
<dbReference type="SUPFAM" id="SSF51445">
    <property type="entry name" value="(Trans)glycosidases"/>
    <property type="match status" value="1"/>
</dbReference>
<sequence length="611" mass="67560">MPKGPTPWLQAFRQGLLIQAQALPGFALPMWQADEVVVRWDGPALQQAAGRQSLTSSQEGHEATEWILYDGHPFKEPVFEIYGEGYQMLAQTAGTWDAPKPVGRCPDASYGLGAEKGYHSCYNLLLVRQANGWTLMGFTACREFVGVFRLYPGGRLQILMDTDGRQPANGETWQSEPLFITQGPTREAVLEQLAQRICAQHPPLTSAGRPTGWCSWYHYYADVSRADIEENLSQLQAHWPGLEFVQIDDGFQAAMGDWLRPSDKFAGGLAPLVAQIRAQGAEPALWLAPFIAEPNSQLFQSHPEWFIHDRQGRPIPAEQVTYGGWRCTPWYCLDGSHPEVQAHLRGLFATLRRDYGIRYFKLDALYWGLLPAGDRHDGGSRVAAYRAGLAAMLAGAGADAFLLGCNAPLWPSLGLVHGMRVADDVERSGPRFRQLAREIFYRSWQADRLWRLDPDCLCLLDIPGQQACPAEYDFHLATLVAAGGSLLLGDRLQALGSAWQAKVARLQALTEAGVPPLRFTDTSFDQGWVRFEDHWLGCLFNWQGEPKPVTLPLGSQDFWEQRPLAVEQILAPYGALVIQVPVAPHRALGLPEGGQVATQTGNSAAVSIPLS</sequence>
<dbReference type="EMBL" id="BAABFC010000001">
    <property type="protein sequence ID" value="GAA4492702.1"/>
    <property type="molecule type" value="Genomic_DNA"/>
</dbReference>
<dbReference type="Gene3D" id="3.20.20.70">
    <property type="entry name" value="Aldolase class I"/>
    <property type="match status" value="1"/>
</dbReference>
<dbReference type="CDD" id="cd14791">
    <property type="entry name" value="GH36"/>
    <property type="match status" value="1"/>
</dbReference>
<evidence type="ECO:0000313" key="3">
    <source>
        <dbReference type="EMBL" id="GAA4492702.1"/>
    </source>
</evidence>
<gene>
    <name evidence="3" type="ORF">GCM10023095_01640</name>
</gene>
<evidence type="ECO:0000256" key="2">
    <source>
        <dbReference type="ARBA" id="ARBA00023295"/>
    </source>
</evidence>
<keyword evidence="4" id="KW-1185">Reference proteome</keyword>
<dbReference type="Proteomes" id="UP001501321">
    <property type="component" value="Unassembled WGS sequence"/>
</dbReference>
<proteinExistence type="predicted"/>
<dbReference type="InterPro" id="IPR002252">
    <property type="entry name" value="Glyco_hydro_36"/>
</dbReference>
<dbReference type="InterPro" id="IPR013785">
    <property type="entry name" value="Aldolase_TIM"/>
</dbReference>
<organism evidence="3 4">
    <name type="scientific">Pseudaeromonas paramecii</name>
    <dbReference type="NCBI Taxonomy" id="2138166"/>
    <lineage>
        <taxon>Bacteria</taxon>
        <taxon>Pseudomonadati</taxon>
        <taxon>Pseudomonadota</taxon>
        <taxon>Gammaproteobacteria</taxon>
        <taxon>Aeromonadales</taxon>
        <taxon>Aeromonadaceae</taxon>
        <taxon>Pseudaeromonas</taxon>
    </lineage>
</organism>
<dbReference type="Pfam" id="PF02065">
    <property type="entry name" value="Melibiase"/>
    <property type="match status" value="1"/>
</dbReference>
<keyword evidence="1" id="KW-0378">Hydrolase</keyword>
<keyword evidence="2" id="KW-0326">Glycosidase</keyword>
<dbReference type="InterPro" id="IPR017853">
    <property type="entry name" value="GH"/>
</dbReference>
<dbReference type="InterPro" id="IPR050985">
    <property type="entry name" value="Alpha-glycosidase_related"/>
</dbReference>
<evidence type="ECO:0000256" key="1">
    <source>
        <dbReference type="ARBA" id="ARBA00022801"/>
    </source>
</evidence>